<reference evidence="1" key="1">
    <citation type="submission" date="2019-08" db="EMBL/GenBank/DDBJ databases">
        <authorList>
            <person name="Kucharzyk K."/>
            <person name="Murdoch R.W."/>
            <person name="Higgins S."/>
            <person name="Loffler F."/>
        </authorList>
    </citation>
    <scope>NUCLEOTIDE SEQUENCE</scope>
</reference>
<evidence type="ECO:0000313" key="1">
    <source>
        <dbReference type="EMBL" id="MPM74920.1"/>
    </source>
</evidence>
<sequence length="112" mass="11189">MRQHGGGGGAVTGDVGGLGSDFLDHLGAHVGELVLQFDFLGDGNAVLGDGRAAEGALEHNVAALGTEGDLDGIGQDVDAFDHAGAGGIAEFDFFSCHLLTPELICSESLPAA</sequence>
<proteinExistence type="predicted"/>
<protein>
    <submittedName>
        <fullName evidence="1">Uncharacterized protein</fullName>
    </submittedName>
</protein>
<organism evidence="1">
    <name type="scientific">bioreactor metagenome</name>
    <dbReference type="NCBI Taxonomy" id="1076179"/>
    <lineage>
        <taxon>unclassified sequences</taxon>
        <taxon>metagenomes</taxon>
        <taxon>ecological metagenomes</taxon>
    </lineage>
</organism>
<comment type="caution">
    <text evidence="1">The sequence shown here is derived from an EMBL/GenBank/DDBJ whole genome shotgun (WGS) entry which is preliminary data.</text>
</comment>
<dbReference type="EMBL" id="VSSQ01026280">
    <property type="protein sequence ID" value="MPM74920.1"/>
    <property type="molecule type" value="Genomic_DNA"/>
</dbReference>
<dbReference type="AntiFam" id="ANF00222">
    <property type="entry name" value="Shadow ORF (opposite groL1)"/>
</dbReference>
<dbReference type="AlphaFoldDB" id="A0A645CDC0"/>
<name>A0A645CDC0_9ZZZZ</name>
<gene>
    <name evidence="1" type="ORF">SDC9_121909</name>
</gene>
<accession>A0A645CDC0</accession>